<dbReference type="InterPro" id="IPR050143">
    <property type="entry name" value="TRIM/RBCC"/>
</dbReference>
<dbReference type="EMBL" id="JARO02026595">
    <property type="protein sequence ID" value="KPP56150.1"/>
    <property type="molecule type" value="Genomic_DNA"/>
</dbReference>
<comment type="caution">
    <text evidence="2">The sequence shown here is derived from an EMBL/GenBank/DDBJ whole genome shotgun (WGS) entry which is preliminary data.</text>
</comment>
<dbReference type="STRING" id="113540.ENSSFOP00015048960"/>
<dbReference type="InterPro" id="IPR006574">
    <property type="entry name" value="PRY"/>
</dbReference>
<dbReference type="PANTHER" id="PTHR24103">
    <property type="entry name" value="E3 UBIQUITIN-PROTEIN LIGASE TRIM"/>
    <property type="match status" value="1"/>
</dbReference>
<evidence type="ECO:0000313" key="3">
    <source>
        <dbReference type="Proteomes" id="UP000034805"/>
    </source>
</evidence>
<evidence type="ECO:0000313" key="2">
    <source>
        <dbReference type="EMBL" id="KPP56150.1"/>
    </source>
</evidence>
<dbReference type="AlphaFoldDB" id="A0A0P7W562"/>
<dbReference type="InterPro" id="IPR013320">
    <property type="entry name" value="ConA-like_dom_sf"/>
</dbReference>
<proteinExistence type="predicted"/>
<dbReference type="InterPro" id="IPR043136">
    <property type="entry name" value="B30.2/SPRY_sf"/>
</dbReference>
<feature type="non-terminal residue" evidence="2">
    <location>
        <position position="1"/>
    </location>
</feature>
<dbReference type="SMART" id="SM00589">
    <property type="entry name" value="PRY"/>
    <property type="match status" value="1"/>
</dbReference>
<evidence type="ECO:0000259" key="1">
    <source>
        <dbReference type="SMART" id="SM00589"/>
    </source>
</evidence>
<sequence>DVTLDPDTAHPELVLFEDRKRVRRGNTWQNRPDKPERFMCWKRVVRESINRKGTIALSPNDGLWVLRLFGNKYEACTDPPVSLPL</sequence>
<dbReference type="Pfam" id="PF13765">
    <property type="entry name" value="PRY"/>
    <property type="match status" value="1"/>
</dbReference>
<dbReference type="Gene3D" id="2.60.120.920">
    <property type="match status" value="2"/>
</dbReference>
<accession>A0A0P7W562</accession>
<gene>
    <name evidence="2" type="ORF">Z043_126291</name>
</gene>
<feature type="non-terminal residue" evidence="2">
    <location>
        <position position="85"/>
    </location>
</feature>
<dbReference type="Proteomes" id="UP000034805">
    <property type="component" value="Unassembled WGS sequence"/>
</dbReference>
<dbReference type="SUPFAM" id="SSF49899">
    <property type="entry name" value="Concanavalin A-like lectins/glucanases"/>
    <property type="match status" value="1"/>
</dbReference>
<feature type="domain" description="SPRY-associated" evidence="1">
    <location>
        <begin position="1"/>
        <end position="50"/>
    </location>
</feature>
<reference evidence="2 3" key="1">
    <citation type="submission" date="2015-08" db="EMBL/GenBank/DDBJ databases">
        <title>The genome of the Asian arowana (Scleropages formosus).</title>
        <authorList>
            <person name="Tan M.H."/>
            <person name="Gan H.M."/>
            <person name="Croft L.J."/>
            <person name="Austin C.M."/>
        </authorList>
    </citation>
    <scope>NUCLEOTIDE SEQUENCE [LARGE SCALE GENOMIC DNA]</scope>
    <source>
        <strain evidence="2">Aro1</strain>
    </source>
</reference>
<organism evidence="2 3">
    <name type="scientific">Scleropages formosus</name>
    <name type="common">Asian bonytongue</name>
    <name type="synonym">Osteoglossum formosum</name>
    <dbReference type="NCBI Taxonomy" id="113540"/>
    <lineage>
        <taxon>Eukaryota</taxon>
        <taxon>Metazoa</taxon>
        <taxon>Chordata</taxon>
        <taxon>Craniata</taxon>
        <taxon>Vertebrata</taxon>
        <taxon>Euteleostomi</taxon>
        <taxon>Actinopterygii</taxon>
        <taxon>Neopterygii</taxon>
        <taxon>Teleostei</taxon>
        <taxon>Osteoglossocephala</taxon>
        <taxon>Osteoglossomorpha</taxon>
        <taxon>Osteoglossiformes</taxon>
        <taxon>Osteoglossidae</taxon>
        <taxon>Scleropages</taxon>
    </lineage>
</organism>
<name>A0A0P7W562_SCLFO</name>
<protein>
    <recommendedName>
        <fullName evidence="1">SPRY-associated domain-containing protein</fullName>
    </recommendedName>
</protein>